<reference evidence="9 10" key="1">
    <citation type="journal article" date="2010" name="BMC Genomics">
        <title>Comparative genomics and proteomics of Helicobacter mustelae, an ulcerogenic and carcinogenic gastric pathogen.</title>
        <authorList>
            <person name="O'Toole P.W."/>
            <person name="Snelling W.J."/>
            <person name="Canchaya C."/>
            <person name="Forde B.M."/>
            <person name="Hardie K.R."/>
            <person name="Josenhans C."/>
            <person name="Graham R.L.J."/>
            <person name="McMullan G."/>
            <person name="Parkhill J."/>
            <person name="Belda E."/>
            <person name="Bentley S.D."/>
        </authorList>
    </citation>
    <scope>NUCLEOTIDE SEQUENCE [LARGE SCALE GENOMIC DNA]</scope>
    <source>
        <strain evidence="10">ATCC 43772 / LMG 18044 / NCTC 12198 / 12198</strain>
    </source>
</reference>
<dbReference type="REBASE" id="24892">
    <property type="entry name" value="HmuAORF5150P"/>
</dbReference>
<evidence type="ECO:0000259" key="8">
    <source>
        <dbReference type="Pfam" id="PF02384"/>
    </source>
</evidence>
<evidence type="ECO:0000256" key="5">
    <source>
        <dbReference type="ARBA" id="ARBA00022691"/>
    </source>
</evidence>
<dbReference type="Pfam" id="PF02384">
    <property type="entry name" value="N6_Mtase"/>
    <property type="match status" value="1"/>
</dbReference>
<keyword evidence="6" id="KW-0680">Restriction system</keyword>
<dbReference type="HOGENOM" id="CLU_015410_2_0_7"/>
<keyword evidence="5" id="KW-0949">S-adenosyl-L-methionine</keyword>
<evidence type="ECO:0000313" key="9">
    <source>
        <dbReference type="EMBL" id="CBG39776.1"/>
    </source>
</evidence>
<protein>
    <recommendedName>
        <fullName evidence="2">site-specific DNA-methyltransferase (adenine-specific)</fullName>
        <ecNumber evidence="2">2.1.1.72</ecNumber>
    </recommendedName>
</protein>
<evidence type="ECO:0000256" key="7">
    <source>
        <dbReference type="ARBA" id="ARBA00047942"/>
    </source>
</evidence>
<evidence type="ECO:0000256" key="2">
    <source>
        <dbReference type="ARBA" id="ARBA00011900"/>
    </source>
</evidence>
<dbReference type="Gene3D" id="3.40.50.150">
    <property type="entry name" value="Vaccinia Virus protein VP39"/>
    <property type="match status" value="1"/>
</dbReference>
<evidence type="ECO:0000256" key="3">
    <source>
        <dbReference type="ARBA" id="ARBA00022603"/>
    </source>
</evidence>
<organism evidence="9 10">
    <name type="scientific">Helicobacter mustelae (strain ATCC 43772 / CCUG 25715 / CIP 103759 / LMG 18044 / NCTC 12198 / R85-136P)</name>
    <name type="common">Campylobacter mustelae</name>
    <dbReference type="NCBI Taxonomy" id="679897"/>
    <lineage>
        <taxon>Bacteria</taxon>
        <taxon>Pseudomonadati</taxon>
        <taxon>Campylobacterota</taxon>
        <taxon>Epsilonproteobacteria</taxon>
        <taxon>Campylobacterales</taxon>
        <taxon>Helicobacteraceae</taxon>
        <taxon>Helicobacter</taxon>
    </lineage>
</organism>
<dbReference type="GO" id="GO:0008170">
    <property type="term" value="F:N-methyltransferase activity"/>
    <property type="evidence" value="ECO:0007669"/>
    <property type="project" value="InterPro"/>
</dbReference>
<evidence type="ECO:0000256" key="4">
    <source>
        <dbReference type="ARBA" id="ARBA00022679"/>
    </source>
</evidence>
<keyword evidence="3 9" id="KW-0489">Methyltransferase</keyword>
<dbReference type="KEGG" id="hms:HMU05150"/>
<comment type="similarity">
    <text evidence="1">Belongs to the N(4)/N(6)-methyltransferase family.</text>
</comment>
<dbReference type="STRING" id="679897.HMU05150"/>
<evidence type="ECO:0000313" key="10">
    <source>
        <dbReference type="Proteomes" id="UP000001522"/>
    </source>
</evidence>
<sequence>MARDEVKTDSWVRGLLEVANIPFTEQGGGIKELDEAFKTASKSLSGNAGYPDFCAVVKDFVFVFEDKADVSKHCKLDPEGCIDLENADSVKNYAANGAIHYGKHLAKHTNYKKIIAIAVSGNEKRHKITPYFIDEKGFVTKDLEDLEDFIVFNEENIEEYYTKEILKEQTSQEKTTEQLLKDASDLHEDLRNYGNLRDTEKPIVVSGILLALEEIRFKNFDLERLNADGQKSDGAKIYGAIVDNLKRANVGPDVKKDKLLSQFSIIKDAPKINEVNSTLGKTPLKHYAEFLYKRIYQNIKYTQTSEDILGRFYGEFMSYSGGDGQTLGIVLTPKHICELFCDLAKLKPDDRVFDPCCGTAGFLIAAMHNMLLQVTNDTQKQEIKENQLFGIEERADMFSIATTNMILRGDGKSNLDNKDFLKQNPPDLQKDKAATVGMMNPPYSQGSKANPALYEIAFSEHLCDSILKGGRVIVIVPQSAMTGKSKEEKAIKANILKKHTLEGVITLNKNTFYGIGTNPCIAIFKAGIPHQKDKICKFINFENDGFVVQKHKGLVETIHAKDKKAHLLKVWRDEKEAESKFCVKTTIEAEDEWLHSFYYFNDEIPQYEDFDKTMADYLTFEFNMITHGRGYLFGLEEEKADEAHKGLENE</sequence>
<dbReference type="GO" id="GO:0003677">
    <property type="term" value="F:DNA binding"/>
    <property type="evidence" value="ECO:0007669"/>
    <property type="project" value="InterPro"/>
</dbReference>
<feature type="domain" description="DNA methylase adenine-specific" evidence="8">
    <location>
        <begin position="305"/>
        <end position="588"/>
    </location>
</feature>
<proteinExistence type="inferred from homology"/>
<dbReference type="EC" id="2.1.1.72" evidence="2"/>
<dbReference type="Proteomes" id="UP000001522">
    <property type="component" value="Chromosome"/>
</dbReference>
<dbReference type="eggNOG" id="COG0286">
    <property type="taxonomic scope" value="Bacteria"/>
</dbReference>
<keyword evidence="10" id="KW-1185">Reference proteome</keyword>
<gene>
    <name evidence="9" type="ordered locus">HMU05150</name>
</gene>
<dbReference type="PRINTS" id="PR00507">
    <property type="entry name" value="N12N6MTFRASE"/>
</dbReference>
<evidence type="ECO:0000256" key="6">
    <source>
        <dbReference type="ARBA" id="ARBA00022747"/>
    </source>
</evidence>
<comment type="catalytic activity">
    <reaction evidence="7">
        <text>a 2'-deoxyadenosine in DNA + S-adenosyl-L-methionine = an N(6)-methyl-2'-deoxyadenosine in DNA + S-adenosyl-L-homocysteine + H(+)</text>
        <dbReference type="Rhea" id="RHEA:15197"/>
        <dbReference type="Rhea" id="RHEA-COMP:12418"/>
        <dbReference type="Rhea" id="RHEA-COMP:12419"/>
        <dbReference type="ChEBI" id="CHEBI:15378"/>
        <dbReference type="ChEBI" id="CHEBI:57856"/>
        <dbReference type="ChEBI" id="CHEBI:59789"/>
        <dbReference type="ChEBI" id="CHEBI:90615"/>
        <dbReference type="ChEBI" id="CHEBI:90616"/>
        <dbReference type="EC" id="2.1.1.72"/>
    </reaction>
</comment>
<dbReference type="InterPro" id="IPR003356">
    <property type="entry name" value="DNA_methylase_A-5"/>
</dbReference>
<dbReference type="AlphaFoldDB" id="D3UH04"/>
<dbReference type="GO" id="GO:0032259">
    <property type="term" value="P:methylation"/>
    <property type="evidence" value="ECO:0007669"/>
    <property type="project" value="UniProtKB-KW"/>
</dbReference>
<dbReference type="RefSeq" id="WP_013022862.1">
    <property type="nucleotide sequence ID" value="NC_013949.1"/>
</dbReference>
<dbReference type="SUPFAM" id="SSF53335">
    <property type="entry name" value="S-adenosyl-L-methionine-dependent methyltransferases"/>
    <property type="match status" value="1"/>
</dbReference>
<dbReference type="InterPro" id="IPR051537">
    <property type="entry name" value="DNA_Adenine_Mtase"/>
</dbReference>
<keyword evidence="4 9" id="KW-0808">Transferase</keyword>
<dbReference type="PANTHER" id="PTHR42933">
    <property type="entry name" value="SLR6095 PROTEIN"/>
    <property type="match status" value="1"/>
</dbReference>
<dbReference type="EMBL" id="FN555004">
    <property type="protein sequence ID" value="CBG39776.1"/>
    <property type="molecule type" value="Genomic_DNA"/>
</dbReference>
<accession>D3UH04</accession>
<name>D3UH04_HELM1</name>
<dbReference type="GO" id="GO:0009307">
    <property type="term" value="P:DNA restriction-modification system"/>
    <property type="evidence" value="ECO:0007669"/>
    <property type="project" value="UniProtKB-KW"/>
</dbReference>
<dbReference type="GO" id="GO:0009007">
    <property type="term" value="F:site-specific DNA-methyltransferase (adenine-specific) activity"/>
    <property type="evidence" value="ECO:0007669"/>
    <property type="project" value="UniProtKB-EC"/>
</dbReference>
<dbReference type="PANTHER" id="PTHR42933:SF1">
    <property type="entry name" value="SITE-SPECIFIC DNA-METHYLTRANSFERASE (ADENINE-SPECIFIC)"/>
    <property type="match status" value="1"/>
</dbReference>
<dbReference type="InterPro" id="IPR029063">
    <property type="entry name" value="SAM-dependent_MTases_sf"/>
</dbReference>
<evidence type="ECO:0000256" key="1">
    <source>
        <dbReference type="ARBA" id="ARBA00006594"/>
    </source>
</evidence>